<protein>
    <submittedName>
        <fullName evidence="1">Uncharacterized protein</fullName>
    </submittedName>
</protein>
<dbReference type="EMBL" id="CP030750">
    <property type="protein sequence ID" value="AXA23779.1"/>
    <property type="molecule type" value="Genomic_DNA"/>
</dbReference>
<evidence type="ECO:0000313" key="2">
    <source>
        <dbReference type="Proteomes" id="UP000251617"/>
    </source>
</evidence>
<gene>
    <name evidence="1" type="ORF">C1S65_06440</name>
</gene>
<proteinExistence type="predicted"/>
<evidence type="ECO:0000313" key="1">
    <source>
        <dbReference type="EMBL" id="AXA23779.1"/>
    </source>
</evidence>
<reference evidence="1 2" key="1">
    <citation type="submission" date="2018-06" db="EMBL/GenBank/DDBJ databases">
        <title>The genome of Pseudomonas putida NX-1, a lignin degrader.</title>
        <authorList>
            <person name="Xu Z."/>
        </authorList>
    </citation>
    <scope>NUCLEOTIDE SEQUENCE [LARGE SCALE GENOMIC DNA]</scope>
    <source>
        <strain evidence="1 2">NX-1</strain>
    </source>
</reference>
<dbReference type="Proteomes" id="UP000251617">
    <property type="component" value="Chromosome"/>
</dbReference>
<accession>A0AAD0P9V1</accession>
<name>A0AAD0P9V1_PSEPU</name>
<organism evidence="1 2">
    <name type="scientific">Pseudomonas putida</name>
    <name type="common">Arthrobacter siderocapsulatus</name>
    <dbReference type="NCBI Taxonomy" id="303"/>
    <lineage>
        <taxon>Bacteria</taxon>
        <taxon>Pseudomonadati</taxon>
        <taxon>Pseudomonadota</taxon>
        <taxon>Gammaproteobacteria</taxon>
        <taxon>Pseudomonadales</taxon>
        <taxon>Pseudomonadaceae</taxon>
        <taxon>Pseudomonas</taxon>
    </lineage>
</organism>
<sequence>MKRFSLRCGGYRGSCKKKRQNVAGDCCRRRNSGCSSCRSGLAREKTPRCLARATPVFAGKPAPTRIGLAFRF</sequence>
<dbReference type="AlphaFoldDB" id="A0AAD0P9V1"/>